<dbReference type="EMBL" id="JASNWA010000008">
    <property type="protein sequence ID" value="KAK3171629.1"/>
    <property type="molecule type" value="Genomic_DNA"/>
</dbReference>
<organism evidence="1 2">
    <name type="scientific">Lepraria neglecta</name>
    <dbReference type="NCBI Taxonomy" id="209136"/>
    <lineage>
        <taxon>Eukaryota</taxon>
        <taxon>Fungi</taxon>
        <taxon>Dikarya</taxon>
        <taxon>Ascomycota</taxon>
        <taxon>Pezizomycotina</taxon>
        <taxon>Lecanoromycetes</taxon>
        <taxon>OSLEUM clade</taxon>
        <taxon>Lecanoromycetidae</taxon>
        <taxon>Lecanorales</taxon>
        <taxon>Lecanorineae</taxon>
        <taxon>Stereocaulaceae</taxon>
        <taxon>Lepraria</taxon>
    </lineage>
</organism>
<evidence type="ECO:0000313" key="1">
    <source>
        <dbReference type="EMBL" id="KAK3171629.1"/>
    </source>
</evidence>
<reference evidence="1" key="1">
    <citation type="submission" date="2022-11" db="EMBL/GenBank/DDBJ databases">
        <title>Chromosomal genome sequence assembly and mating type (MAT) locus characterization of the leprose asexual lichenized fungus Lepraria neglecta (Nyl.) Erichsen.</title>
        <authorList>
            <person name="Allen J.L."/>
            <person name="Pfeffer B."/>
        </authorList>
    </citation>
    <scope>NUCLEOTIDE SEQUENCE</scope>
    <source>
        <strain evidence="1">Allen 5258</strain>
    </source>
</reference>
<protein>
    <submittedName>
        <fullName evidence="1">Uncharacterized protein</fullName>
    </submittedName>
</protein>
<comment type="caution">
    <text evidence="1">The sequence shown here is derived from an EMBL/GenBank/DDBJ whole genome shotgun (WGS) entry which is preliminary data.</text>
</comment>
<dbReference type="AlphaFoldDB" id="A0AAD9Z4S4"/>
<proteinExistence type="predicted"/>
<evidence type="ECO:0000313" key="2">
    <source>
        <dbReference type="Proteomes" id="UP001276659"/>
    </source>
</evidence>
<accession>A0AAD9Z4S4</accession>
<gene>
    <name evidence="1" type="ORF">OEA41_003713</name>
</gene>
<sequence>MASANTPVPIVLCGAKVALGLESANFMKPEFEVIHFCVSVDAACAEIPRLLSNEQPQPVEVNEVGTHNYSAPPKAILVGRTYTDNKLQAVRDSCKGKAEVSWVVPGEPASKNETIAAGHATRVATNMKNVLNELCSTGEMGKEGLYKYSF</sequence>
<name>A0AAD9Z4S4_9LECA</name>
<dbReference type="Proteomes" id="UP001276659">
    <property type="component" value="Unassembled WGS sequence"/>
</dbReference>
<keyword evidence="2" id="KW-1185">Reference proteome</keyword>